<protein>
    <submittedName>
        <fullName evidence="1">Uncharacterized protein</fullName>
    </submittedName>
</protein>
<dbReference type="Proteomes" id="UP001165960">
    <property type="component" value="Unassembled WGS sequence"/>
</dbReference>
<accession>A0ACC2TV70</accession>
<comment type="caution">
    <text evidence="1">The sequence shown here is derived from an EMBL/GenBank/DDBJ whole genome shotgun (WGS) entry which is preliminary data.</text>
</comment>
<dbReference type="EMBL" id="QTSX02002146">
    <property type="protein sequence ID" value="KAJ9078502.1"/>
    <property type="molecule type" value="Genomic_DNA"/>
</dbReference>
<sequence length="50" mass="5865">MKARLLKSNRQRQKLSIHLAVPDPNQTSTDDFGTELPDLQFWKKQLLDKN</sequence>
<evidence type="ECO:0000313" key="2">
    <source>
        <dbReference type="Proteomes" id="UP001165960"/>
    </source>
</evidence>
<keyword evidence="2" id="KW-1185">Reference proteome</keyword>
<gene>
    <name evidence="1" type="ORF">DSO57_1005944</name>
</gene>
<reference evidence="1" key="1">
    <citation type="submission" date="2022-04" db="EMBL/GenBank/DDBJ databases">
        <title>Genome of the entomopathogenic fungus Entomophthora muscae.</title>
        <authorList>
            <person name="Elya C."/>
            <person name="Lovett B.R."/>
            <person name="Lee E."/>
            <person name="Macias A.M."/>
            <person name="Hajek A.E."/>
            <person name="De Bivort B.L."/>
            <person name="Kasson M.T."/>
            <person name="De Fine Licht H.H."/>
            <person name="Stajich J.E."/>
        </authorList>
    </citation>
    <scope>NUCLEOTIDE SEQUENCE</scope>
    <source>
        <strain evidence="1">Berkeley</strain>
    </source>
</reference>
<evidence type="ECO:0000313" key="1">
    <source>
        <dbReference type="EMBL" id="KAJ9078502.1"/>
    </source>
</evidence>
<proteinExistence type="predicted"/>
<organism evidence="1 2">
    <name type="scientific">Entomophthora muscae</name>
    <dbReference type="NCBI Taxonomy" id="34485"/>
    <lineage>
        <taxon>Eukaryota</taxon>
        <taxon>Fungi</taxon>
        <taxon>Fungi incertae sedis</taxon>
        <taxon>Zoopagomycota</taxon>
        <taxon>Entomophthoromycotina</taxon>
        <taxon>Entomophthoromycetes</taxon>
        <taxon>Entomophthorales</taxon>
        <taxon>Entomophthoraceae</taxon>
        <taxon>Entomophthora</taxon>
    </lineage>
</organism>
<name>A0ACC2TV70_9FUNG</name>